<evidence type="ECO:0000256" key="2">
    <source>
        <dbReference type="ARBA" id="ARBA00023295"/>
    </source>
</evidence>
<dbReference type="EMBL" id="JBFARM010000008">
    <property type="protein sequence ID" value="MEV4289207.1"/>
    <property type="molecule type" value="Genomic_DNA"/>
</dbReference>
<feature type="chain" id="PRO_5045218450" evidence="4">
    <location>
        <begin position="27"/>
        <end position="383"/>
    </location>
</feature>
<reference evidence="6 7" key="1">
    <citation type="submission" date="2024-06" db="EMBL/GenBank/DDBJ databases">
        <title>The Natural Products Discovery Center: Release of the First 8490 Sequenced Strains for Exploring Actinobacteria Biosynthetic Diversity.</title>
        <authorList>
            <person name="Kalkreuter E."/>
            <person name="Kautsar S.A."/>
            <person name="Yang D."/>
            <person name="Bader C.D."/>
            <person name="Teijaro C.N."/>
            <person name="Fluegel L."/>
            <person name="Davis C.M."/>
            <person name="Simpson J.R."/>
            <person name="Lauterbach L."/>
            <person name="Steele A.D."/>
            <person name="Gui C."/>
            <person name="Meng S."/>
            <person name="Li G."/>
            <person name="Viehrig K."/>
            <person name="Ye F."/>
            <person name="Su P."/>
            <person name="Kiefer A.F."/>
            <person name="Nichols A."/>
            <person name="Cepeda A.J."/>
            <person name="Yan W."/>
            <person name="Fan B."/>
            <person name="Jiang Y."/>
            <person name="Adhikari A."/>
            <person name="Zheng C.-J."/>
            <person name="Schuster L."/>
            <person name="Cowan T.M."/>
            <person name="Smanski M.J."/>
            <person name="Chevrette M.G."/>
            <person name="De Carvalho L.P.S."/>
            <person name="Shen B."/>
        </authorList>
    </citation>
    <scope>NUCLEOTIDE SEQUENCE [LARGE SCALE GENOMIC DNA]</scope>
    <source>
        <strain evidence="6 7">NPDC049574</strain>
    </source>
</reference>
<evidence type="ECO:0000256" key="1">
    <source>
        <dbReference type="ARBA" id="ARBA00022801"/>
    </source>
</evidence>
<sequence>MQLRGITSRTVTAFAAIVTLSSCSGATGTAGAAGSAGSAGSSGGSVAGSTAASAAESGDAAGPARQVTGAPACTATARLIPSCGAWWGLAPEIFTGAPVEQALRGAETRMGAAADVVHVYHRGGELFPTRAEIGLARDPARPRLLMVNWKPALDHTWAEVARGEIDRRIDRLAAHLRSAFPERFFLTLHHEPENDVDESPGSGMRAADYAAMYRHVVLRLRERGVRNAVFVMTYMGAPNWAAQPWFEQLYPGDDVVDWVAMDPYADDRVKDFDRLVNKTREEEEFAQWPGFYRWMQLRFPGKPVMVAEWGVFGRPRDPSFKRRFFESVGREIKRYPQIKALLYFDSPQAPRGDTTFDSDPAAGRAFARLARDPYFRSTPVPRP</sequence>
<evidence type="ECO:0000256" key="4">
    <source>
        <dbReference type="SAM" id="SignalP"/>
    </source>
</evidence>
<keyword evidence="4" id="KW-0732">Signal</keyword>
<dbReference type="SUPFAM" id="SSF51445">
    <property type="entry name" value="(Trans)glycosidases"/>
    <property type="match status" value="1"/>
</dbReference>
<dbReference type="PROSITE" id="PS51764">
    <property type="entry name" value="GH26"/>
    <property type="match status" value="1"/>
</dbReference>
<feature type="signal peptide" evidence="4">
    <location>
        <begin position="1"/>
        <end position="26"/>
    </location>
</feature>
<feature type="active site" description="Nucleophile" evidence="3">
    <location>
        <position position="308"/>
    </location>
</feature>
<dbReference type="RefSeq" id="WP_364455021.1">
    <property type="nucleotide sequence ID" value="NZ_JBFARM010000008.1"/>
</dbReference>
<dbReference type="PROSITE" id="PS51257">
    <property type="entry name" value="PROKAR_LIPOPROTEIN"/>
    <property type="match status" value="1"/>
</dbReference>
<protein>
    <submittedName>
        <fullName evidence="6">Glycosyl hydrolase</fullName>
    </submittedName>
</protein>
<feature type="domain" description="GH26" evidence="5">
    <location>
        <begin position="68"/>
        <end position="379"/>
    </location>
</feature>
<comment type="similarity">
    <text evidence="3">Belongs to the glycosyl hydrolase 26 family.</text>
</comment>
<gene>
    <name evidence="6" type="ORF">AB0K40_27175</name>
</gene>
<keyword evidence="2 3" id="KW-0326">Glycosidase</keyword>
<accession>A0ABV3H9K3</accession>
<evidence type="ECO:0000313" key="7">
    <source>
        <dbReference type="Proteomes" id="UP001552427"/>
    </source>
</evidence>
<dbReference type="Gene3D" id="3.20.20.80">
    <property type="entry name" value="Glycosidases"/>
    <property type="match status" value="1"/>
</dbReference>
<dbReference type="InterPro" id="IPR022790">
    <property type="entry name" value="GH26_dom"/>
</dbReference>
<keyword evidence="1 3" id="KW-0378">Hydrolase</keyword>
<keyword evidence="7" id="KW-1185">Reference proteome</keyword>
<dbReference type="GO" id="GO:0016787">
    <property type="term" value="F:hydrolase activity"/>
    <property type="evidence" value="ECO:0007669"/>
    <property type="project" value="UniProtKB-KW"/>
</dbReference>
<dbReference type="Pfam" id="PF02156">
    <property type="entry name" value="Glyco_hydro_26"/>
    <property type="match status" value="1"/>
</dbReference>
<dbReference type="InterPro" id="IPR017853">
    <property type="entry name" value="GH"/>
</dbReference>
<comment type="caution">
    <text evidence="6">The sequence shown here is derived from an EMBL/GenBank/DDBJ whole genome shotgun (WGS) entry which is preliminary data.</text>
</comment>
<proteinExistence type="inferred from homology"/>
<dbReference type="Proteomes" id="UP001552427">
    <property type="component" value="Unassembled WGS sequence"/>
</dbReference>
<evidence type="ECO:0000259" key="5">
    <source>
        <dbReference type="PROSITE" id="PS51764"/>
    </source>
</evidence>
<name>A0ABV3H9K3_9ACTN</name>
<evidence type="ECO:0000313" key="6">
    <source>
        <dbReference type="EMBL" id="MEV4289207.1"/>
    </source>
</evidence>
<organism evidence="6 7">
    <name type="scientific">Nonomuraea bangladeshensis</name>
    <dbReference type="NCBI Taxonomy" id="404385"/>
    <lineage>
        <taxon>Bacteria</taxon>
        <taxon>Bacillati</taxon>
        <taxon>Actinomycetota</taxon>
        <taxon>Actinomycetes</taxon>
        <taxon>Streptosporangiales</taxon>
        <taxon>Streptosporangiaceae</taxon>
        <taxon>Nonomuraea</taxon>
    </lineage>
</organism>
<evidence type="ECO:0000256" key="3">
    <source>
        <dbReference type="PROSITE-ProRule" id="PRU01100"/>
    </source>
</evidence>
<feature type="active site" description="Proton donor" evidence="3">
    <location>
        <position position="191"/>
    </location>
</feature>